<feature type="compositionally biased region" description="Low complexity" evidence="1">
    <location>
        <begin position="78"/>
        <end position="87"/>
    </location>
</feature>
<evidence type="ECO:0000259" key="2">
    <source>
        <dbReference type="Pfam" id="PF13521"/>
    </source>
</evidence>
<gene>
    <name evidence="3" type="ORF">Rai3103_09050</name>
</gene>
<feature type="domain" description="NadR/Ttd14 AAA" evidence="2">
    <location>
        <begin position="114"/>
        <end position="278"/>
    </location>
</feature>
<dbReference type="PANTHER" id="PTHR34932:SF1">
    <property type="entry name" value="TRPL TRANSLOCATION DEFECT PROTEIN 14"/>
    <property type="match status" value="1"/>
</dbReference>
<evidence type="ECO:0000256" key="1">
    <source>
        <dbReference type="SAM" id="MobiDB-lite"/>
    </source>
</evidence>
<dbReference type="RefSeq" id="WP_153572325.1">
    <property type="nucleotide sequence ID" value="NZ_CP045725.1"/>
</dbReference>
<keyword evidence="4" id="KW-1185">Reference proteome</keyword>
<dbReference type="GO" id="GO:0070300">
    <property type="term" value="F:phosphatidic acid binding"/>
    <property type="evidence" value="ECO:0007669"/>
    <property type="project" value="TreeGrafter"/>
</dbReference>
<sequence length="305" mass="32613">MSTTPITVDDEVRQVMAAAFSERRLVELTAAIAAVNLWARFAQGLGVDPAGFGDHCLVDTPLITGSSGDTASVGTGAEGTDPLTTPPTEEREATAGVRGRNDELRVHPPHQRRRVVVTGGPGAGKTALLELVRQTFCSHVVVVQESAGVVFGGGFPRKDTVACRQAGQRAIYYVQRELEAVSDSTAPAVEVCDRGTVDGTAYWPGAAEEYWASLGTTLERELARYDAVIHLRTPRADQGYNRQNPLRIESAEDAAAIDARILTAWAPHPHRHVVAPSAAFLDKVSEAIELLRREIPACCGGALRA</sequence>
<dbReference type="Gene3D" id="3.40.50.300">
    <property type="entry name" value="P-loop containing nucleotide triphosphate hydrolases"/>
    <property type="match status" value="1"/>
</dbReference>
<dbReference type="InterPro" id="IPR027417">
    <property type="entry name" value="P-loop_NTPase"/>
</dbReference>
<dbReference type="KEGG" id="rain:Rai3103_09050"/>
<dbReference type="InterPro" id="IPR053227">
    <property type="entry name" value="TRPL-trafficking_regulator"/>
</dbReference>
<dbReference type="SUPFAM" id="SSF69118">
    <property type="entry name" value="AhpD-like"/>
    <property type="match status" value="1"/>
</dbReference>
<dbReference type="PANTHER" id="PTHR34932">
    <property type="entry name" value="TRPL TRANSLOCATION DEFECT PROTEIN 14"/>
    <property type="match status" value="1"/>
</dbReference>
<dbReference type="Gene3D" id="1.20.1290.10">
    <property type="entry name" value="AhpD-like"/>
    <property type="match status" value="1"/>
</dbReference>
<dbReference type="SUPFAM" id="SSF52540">
    <property type="entry name" value="P-loop containing nucleoside triphosphate hydrolases"/>
    <property type="match status" value="1"/>
</dbReference>
<dbReference type="Pfam" id="PF13521">
    <property type="entry name" value="AAA_28"/>
    <property type="match status" value="1"/>
</dbReference>
<dbReference type="GO" id="GO:0035091">
    <property type="term" value="F:phosphatidylinositol binding"/>
    <property type="evidence" value="ECO:0007669"/>
    <property type="project" value="TreeGrafter"/>
</dbReference>
<feature type="region of interest" description="Disordered" evidence="1">
    <location>
        <begin position="67"/>
        <end position="97"/>
    </location>
</feature>
<dbReference type="InterPro" id="IPR038727">
    <property type="entry name" value="NadR/Ttd14_AAA_dom"/>
</dbReference>
<dbReference type="Proteomes" id="UP000386847">
    <property type="component" value="Chromosome"/>
</dbReference>
<dbReference type="InterPro" id="IPR029032">
    <property type="entry name" value="AhpD-like"/>
</dbReference>
<name>A0A5Q2FGH5_9ACTN</name>
<proteinExistence type="predicted"/>
<dbReference type="GO" id="GO:0005525">
    <property type="term" value="F:GTP binding"/>
    <property type="evidence" value="ECO:0007669"/>
    <property type="project" value="TreeGrafter"/>
</dbReference>
<reference evidence="3 4" key="1">
    <citation type="submission" date="2019-10" db="EMBL/GenBank/DDBJ databases">
        <title>Genomic analysis of Raineyella sp. CBA3103.</title>
        <authorList>
            <person name="Roh S.W."/>
        </authorList>
    </citation>
    <scope>NUCLEOTIDE SEQUENCE [LARGE SCALE GENOMIC DNA]</scope>
    <source>
        <strain evidence="3 4">CBA3103</strain>
    </source>
</reference>
<feature type="compositionally biased region" description="Basic and acidic residues" evidence="1">
    <location>
        <begin position="88"/>
        <end position="97"/>
    </location>
</feature>
<protein>
    <submittedName>
        <fullName evidence="3">AAA family ATPase</fullName>
    </submittedName>
</protein>
<evidence type="ECO:0000313" key="3">
    <source>
        <dbReference type="EMBL" id="QGF23795.1"/>
    </source>
</evidence>
<dbReference type="EMBL" id="CP045725">
    <property type="protein sequence ID" value="QGF23795.1"/>
    <property type="molecule type" value="Genomic_DNA"/>
</dbReference>
<evidence type="ECO:0000313" key="4">
    <source>
        <dbReference type="Proteomes" id="UP000386847"/>
    </source>
</evidence>
<organism evidence="3 4">
    <name type="scientific">Raineyella fluvialis</name>
    <dbReference type="NCBI Taxonomy" id="2662261"/>
    <lineage>
        <taxon>Bacteria</taxon>
        <taxon>Bacillati</taxon>
        <taxon>Actinomycetota</taxon>
        <taxon>Actinomycetes</taxon>
        <taxon>Propionibacteriales</taxon>
        <taxon>Propionibacteriaceae</taxon>
        <taxon>Raineyella</taxon>
    </lineage>
</organism>
<dbReference type="AlphaFoldDB" id="A0A5Q2FGH5"/>
<accession>A0A5Q2FGH5</accession>